<keyword evidence="9" id="KW-1185">Reference proteome</keyword>
<dbReference type="Gene3D" id="3.40.190.10">
    <property type="entry name" value="Periplasmic binding protein-like II"/>
    <property type="match status" value="2"/>
</dbReference>
<organism evidence="8 9">
    <name type="scientific">Clostridium bovifaecis</name>
    <dbReference type="NCBI Taxonomy" id="2184719"/>
    <lineage>
        <taxon>Bacteria</taxon>
        <taxon>Bacillati</taxon>
        <taxon>Bacillota</taxon>
        <taxon>Clostridia</taxon>
        <taxon>Eubacteriales</taxon>
        <taxon>Clostridiaceae</taxon>
        <taxon>Clostridium</taxon>
    </lineage>
</organism>
<comment type="subcellular location">
    <subcellularLocation>
        <location evidence="1">Cell envelope</location>
    </subcellularLocation>
</comment>
<feature type="compositionally biased region" description="Low complexity" evidence="5">
    <location>
        <begin position="31"/>
        <end position="44"/>
    </location>
</feature>
<evidence type="ECO:0000313" key="8">
    <source>
        <dbReference type="EMBL" id="QGU95609.1"/>
    </source>
</evidence>
<dbReference type="Pfam" id="PF00497">
    <property type="entry name" value="SBP_bac_3"/>
    <property type="match status" value="1"/>
</dbReference>
<dbReference type="InterPro" id="IPR018313">
    <property type="entry name" value="SBP_3_CS"/>
</dbReference>
<dbReference type="AlphaFoldDB" id="A0A6I6EPL6"/>
<evidence type="ECO:0000256" key="1">
    <source>
        <dbReference type="ARBA" id="ARBA00004196"/>
    </source>
</evidence>
<reference evidence="8 9" key="1">
    <citation type="submission" date="2019-12" db="EMBL/GenBank/DDBJ databases">
        <title>Genome sequenceing of Clostridium bovifaecis.</title>
        <authorList>
            <person name="Yao Y."/>
        </authorList>
    </citation>
    <scope>NUCLEOTIDE SEQUENCE [LARGE SCALE GENOMIC DNA]</scope>
    <source>
        <strain evidence="8 9">BXX</strain>
    </source>
</reference>
<sequence length="278" mass="30338">MKKIGAILLTITMGLSLFVGCGEKKIDSESTKNTSTTESKTDNSLSRVKESGKLVIGLDDAYPPMEFRDEKNNIVGFDIDLANEIAKKLGVKLDIVTTEFNGILLALQSKKFDMIMSGLSITDERKKSIGFSEPYVMGGQVIAVKSGNDSIKTLADLKGKTIGCQLGSTGQKAAESNLKDIKELKKYGKITEAFSELAIGRVDAVIMDAQVGGYYISKKPGEFVVLDEMVSEEPMGIGYRKEDVELKDEVQKAVNGLKEDGTLSKLSVKWFGYDAYKK</sequence>
<evidence type="ECO:0000256" key="4">
    <source>
        <dbReference type="RuleBase" id="RU003744"/>
    </source>
</evidence>
<evidence type="ECO:0000259" key="6">
    <source>
        <dbReference type="SMART" id="SM00062"/>
    </source>
</evidence>
<dbReference type="GO" id="GO:0030313">
    <property type="term" value="C:cell envelope"/>
    <property type="evidence" value="ECO:0007669"/>
    <property type="project" value="UniProtKB-SubCell"/>
</dbReference>
<dbReference type="PANTHER" id="PTHR35936:SF34">
    <property type="entry name" value="ABC TRANSPORTER EXTRACELLULAR-BINDING PROTEIN YCKB-RELATED"/>
    <property type="match status" value="1"/>
</dbReference>
<dbReference type="EMBL" id="CP046522">
    <property type="protein sequence ID" value="QGU95609.1"/>
    <property type="molecule type" value="Genomic_DNA"/>
</dbReference>
<feature type="domain" description="Ionotropic glutamate receptor C-terminal" evidence="7">
    <location>
        <begin position="53"/>
        <end position="273"/>
    </location>
</feature>
<evidence type="ECO:0000256" key="3">
    <source>
        <dbReference type="ARBA" id="ARBA00022729"/>
    </source>
</evidence>
<comment type="similarity">
    <text evidence="2 4">Belongs to the bacterial solute-binding protein 3 family.</text>
</comment>
<gene>
    <name evidence="8" type="ORF">GOM49_11360</name>
</gene>
<dbReference type="CDD" id="cd13530">
    <property type="entry name" value="PBP2_peptides_like"/>
    <property type="match status" value="1"/>
</dbReference>
<dbReference type="GO" id="GO:0016020">
    <property type="term" value="C:membrane"/>
    <property type="evidence" value="ECO:0007669"/>
    <property type="project" value="InterPro"/>
</dbReference>
<dbReference type="InterPro" id="IPR001638">
    <property type="entry name" value="Solute-binding_3/MltF_N"/>
</dbReference>
<feature type="region of interest" description="Disordered" evidence="5">
    <location>
        <begin position="27"/>
        <end position="46"/>
    </location>
</feature>
<evidence type="ECO:0000313" key="9">
    <source>
        <dbReference type="Proteomes" id="UP000422764"/>
    </source>
</evidence>
<name>A0A6I6EPL6_9CLOT</name>
<dbReference type="SMART" id="SM00079">
    <property type="entry name" value="PBPe"/>
    <property type="match status" value="1"/>
</dbReference>
<keyword evidence="3" id="KW-0732">Signal</keyword>
<dbReference type="SUPFAM" id="SSF53850">
    <property type="entry name" value="Periplasmic binding protein-like II"/>
    <property type="match status" value="1"/>
</dbReference>
<dbReference type="PANTHER" id="PTHR35936">
    <property type="entry name" value="MEMBRANE-BOUND LYTIC MUREIN TRANSGLYCOSYLASE F"/>
    <property type="match status" value="1"/>
</dbReference>
<dbReference type="PROSITE" id="PS51257">
    <property type="entry name" value="PROKAR_LIPOPROTEIN"/>
    <property type="match status" value="1"/>
</dbReference>
<dbReference type="SMART" id="SM00062">
    <property type="entry name" value="PBPb"/>
    <property type="match status" value="1"/>
</dbReference>
<protein>
    <submittedName>
        <fullName evidence="8">Transporter substrate-binding domain-containing protein</fullName>
    </submittedName>
</protein>
<evidence type="ECO:0000256" key="5">
    <source>
        <dbReference type="SAM" id="MobiDB-lite"/>
    </source>
</evidence>
<dbReference type="InterPro" id="IPR001320">
    <property type="entry name" value="Iontro_rcpt_C"/>
</dbReference>
<accession>A0A6I6EPL6</accession>
<evidence type="ECO:0000259" key="7">
    <source>
        <dbReference type="SMART" id="SM00079"/>
    </source>
</evidence>
<dbReference type="PROSITE" id="PS01039">
    <property type="entry name" value="SBP_BACTERIAL_3"/>
    <property type="match status" value="1"/>
</dbReference>
<dbReference type="Proteomes" id="UP000422764">
    <property type="component" value="Chromosome"/>
</dbReference>
<evidence type="ECO:0000256" key="2">
    <source>
        <dbReference type="ARBA" id="ARBA00010333"/>
    </source>
</evidence>
<dbReference type="GO" id="GO:0015276">
    <property type="term" value="F:ligand-gated monoatomic ion channel activity"/>
    <property type="evidence" value="ECO:0007669"/>
    <property type="project" value="InterPro"/>
</dbReference>
<feature type="domain" description="Solute-binding protein family 3/N-terminal" evidence="6">
    <location>
        <begin position="53"/>
        <end position="274"/>
    </location>
</feature>
<proteinExistence type="inferred from homology"/>